<comment type="pathway">
    <text evidence="7">Glycan biosynthesis.</text>
</comment>
<dbReference type="InterPro" id="IPR017853">
    <property type="entry name" value="GH"/>
</dbReference>
<dbReference type="PIRSF" id="PIRSF000463">
    <property type="entry name" value="GlgB"/>
    <property type="match status" value="1"/>
</dbReference>
<sequence>MYSKDGMEIAASDKDLLPHQEHLTYRYCQFQETKERIETAEGSLANFAKGYERMGFVREKGCLVYREWAPGASAAQLIGDFNGWSGSWMEKDQWGTWSISLPDDGAGNCAIPHASRVKIRLQHSGGWWVDRVPAWIKWATVEPGQMGAKYDGRFWNPPPGDRHQWQHQRPARPASLRIYEAHVGMSSEKQEVATYQYFTDNVLPRVAKLGYNAVQLMAVQEHSYYASFGYHVTSPFAVSSRSGTPEQLKALVDEAHRLGIQVLLDVVHSHISSNVDDGLAGFDFGQGEESNYFLQGERGYHQQWDSRLYNYRNWEVLRYLLSNIRWWLDEYQFDGFRFDGVTSMLYWHHGINTAFSGDYKEYFSTAANTDAITYLMLANDLVHSLLPSAVTIAEDVSGMPALCRPVQEGGVGFDYRLAMGLPDQWINLLKNVRDEHWNMSDLVWLLCNRRYTEGTVAYVESHDQSLVGDQTSAWRLMGAEMYTGMSVLQAPSPVIQRGMALHKVIRGLTMALGGEAWLGFMGNEFGHPEWIDFPRDGNQWSYQYCRRQWSLADTEHLRYQYLQAWDTALQHLDADYSFLASSHQNVLFQGKDEEQVIVAERGPLVWVFNFSPVKTFEGYKVAVPEPGRYRVILDSDDKCFDGDGRVGHDTDHFSNPETSTGDQEASFCGRSQSIQVLSPPRTVVVYGLFPSDASGPAHNLKPAVEQEESEGVQLP</sequence>
<evidence type="ECO:0000256" key="9">
    <source>
        <dbReference type="SAM" id="MobiDB-lite"/>
    </source>
</evidence>
<proteinExistence type="inferred from homology"/>
<feature type="compositionally biased region" description="Acidic residues" evidence="9">
    <location>
        <begin position="705"/>
        <end position="715"/>
    </location>
</feature>
<dbReference type="InterPro" id="IPR004193">
    <property type="entry name" value="Glyco_hydro_13_N"/>
</dbReference>
<dbReference type="FunFam" id="3.20.20.80:FF:000001">
    <property type="entry name" value="1,4-alpha-glucan branching enzyme"/>
    <property type="match status" value="1"/>
</dbReference>
<dbReference type="GO" id="GO:0003844">
    <property type="term" value="F:1,4-alpha-glucan branching enzyme activity"/>
    <property type="evidence" value="ECO:0007669"/>
    <property type="project" value="UniProtKB-EC"/>
</dbReference>
<dbReference type="Pfam" id="PF02922">
    <property type="entry name" value="CBM_48"/>
    <property type="match status" value="1"/>
</dbReference>
<dbReference type="Gene3D" id="2.60.40.1180">
    <property type="entry name" value="Golgi alpha-mannosidase II"/>
    <property type="match status" value="1"/>
</dbReference>
<dbReference type="SUPFAM" id="SSF81296">
    <property type="entry name" value="E set domains"/>
    <property type="match status" value="1"/>
</dbReference>
<dbReference type="Proteomes" id="UP001438707">
    <property type="component" value="Unassembled WGS sequence"/>
</dbReference>
<dbReference type="PANTHER" id="PTHR43651:SF2">
    <property type="entry name" value="1,4-ALPHA-GLUCAN-BRANCHING ENZYME, CHLOROPLASTIC_AMYLOPLASTIC"/>
    <property type="match status" value="1"/>
</dbReference>
<evidence type="ECO:0000313" key="12">
    <source>
        <dbReference type="Proteomes" id="UP001438707"/>
    </source>
</evidence>
<evidence type="ECO:0000256" key="4">
    <source>
        <dbReference type="ARBA" id="ARBA00012541"/>
    </source>
</evidence>
<dbReference type="InterPro" id="IPR037439">
    <property type="entry name" value="Branching_enzy"/>
</dbReference>
<dbReference type="InterPro" id="IPR006048">
    <property type="entry name" value="A-amylase/branching_C"/>
</dbReference>
<comment type="similarity">
    <text evidence="3">Belongs to the glycosyl hydrolase 13 family. GlgB subfamily.</text>
</comment>
<dbReference type="GO" id="GO:0004553">
    <property type="term" value="F:hydrolase activity, hydrolyzing O-glycosyl compounds"/>
    <property type="evidence" value="ECO:0007669"/>
    <property type="project" value="InterPro"/>
</dbReference>
<feature type="active site" description="Nucleophile" evidence="8">
    <location>
        <position position="339"/>
    </location>
</feature>
<dbReference type="GO" id="GO:0043169">
    <property type="term" value="F:cation binding"/>
    <property type="evidence" value="ECO:0007669"/>
    <property type="project" value="InterPro"/>
</dbReference>
<accession>A0AAW1SA37</accession>
<dbReference type="InterPro" id="IPR013780">
    <property type="entry name" value="Glyco_hydro_b"/>
</dbReference>
<dbReference type="InterPro" id="IPR014756">
    <property type="entry name" value="Ig_E-set"/>
</dbReference>
<dbReference type="EC" id="2.4.1.18" evidence="4"/>
<organism evidence="11 12">
    <name type="scientific">Apatococcus lobatus</name>
    <dbReference type="NCBI Taxonomy" id="904363"/>
    <lineage>
        <taxon>Eukaryota</taxon>
        <taxon>Viridiplantae</taxon>
        <taxon>Chlorophyta</taxon>
        <taxon>core chlorophytes</taxon>
        <taxon>Trebouxiophyceae</taxon>
        <taxon>Chlorellales</taxon>
        <taxon>Chlorellaceae</taxon>
        <taxon>Apatococcus</taxon>
    </lineage>
</organism>
<keyword evidence="12" id="KW-1185">Reference proteome</keyword>
<evidence type="ECO:0000256" key="1">
    <source>
        <dbReference type="ARBA" id="ARBA00000826"/>
    </source>
</evidence>
<dbReference type="GO" id="GO:0009501">
    <property type="term" value="C:amyloplast"/>
    <property type="evidence" value="ECO:0007669"/>
    <property type="project" value="UniProtKB-SubCell"/>
</dbReference>
<evidence type="ECO:0000256" key="7">
    <source>
        <dbReference type="ARBA" id="ARBA00060592"/>
    </source>
</evidence>
<dbReference type="SMART" id="SM00642">
    <property type="entry name" value="Aamy"/>
    <property type="match status" value="1"/>
</dbReference>
<name>A0AAW1SA37_9CHLO</name>
<dbReference type="PANTHER" id="PTHR43651">
    <property type="entry name" value="1,4-ALPHA-GLUCAN-BRANCHING ENZYME"/>
    <property type="match status" value="1"/>
</dbReference>
<keyword evidence="6" id="KW-0035">Amyloplast</keyword>
<evidence type="ECO:0000313" key="11">
    <source>
        <dbReference type="EMBL" id="KAK9842677.1"/>
    </source>
</evidence>
<dbReference type="InterPro" id="IPR013783">
    <property type="entry name" value="Ig-like_fold"/>
</dbReference>
<keyword evidence="5" id="KW-0808">Transferase</keyword>
<dbReference type="InterPro" id="IPR006047">
    <property type="entry name" value="GH13_cat_dom"/>
</dbReference>
<evidence type="ECO:0000259" key="10">
    <source>
        <dbReference type="SMART" id="SM00642"/>
    </source>
</evidence>
<dbReference type="AlphaFoldDB" id="A0AAW1SA37"/>
<evidence type="ECO:0000256" key="3">
    <source>
        <dbReference type="ARBA" id="ARBA00009000"/>
    </source>
</evidence>
<dbReference type="Gene3D" id="2.60.40.10">
    <property type="entry name" value="Immunoglobulins"/>
    <property type="match status" value="1"/>
</dbReference>
<evidence type="ECO:0000256" key="2">
    <source>
        <dbReference type="ARBA" id="ARBA00004602"/>
    </source>
</evidence>
<feature type="active site" description="Proton donor" evidence="8">
    <location>
        <position position="394"/>
    </location>
</feature>
<evidence type="ECO:0000256" key="5">
    <source>
        <dbReference type="ARBA" id="ARBA00022679"/>
    </source>
</evidence>
<comment type="catalytic activity">
    <reaction evidence="1">
        <text>Transfers a segment of a (1-&gt;4)-alpha-D-glucan chain to a primary hydroxy group in a similar glucan chain.</text>
        <dbReference type="EC" id="2.4.1.18"/>
    </reaction>
</comment>
<dbReference type="Gene3D" id="3.20.20.80">
    <property type="entry name" value="Glycosidases"/>
    <property type="match status" value="1"/>
</dbReference>
<keyword evidence="6" id="KW-0934">Plastid</keyword>
<feature type="region of interest" description="Disordered" evidence="9">
    <location>
        <begin position="693"/>
        <end position="715"/>
    </location>
</feature>
<dbReference type="GO" id="GO:0005978">
    <property type="term" value="P:glycogen biosynthetic process"/>
    <property type="evidence" value="ECO:0007669"/>
    <property type="project" value="InterPro"/>
</dbReference>
<dbReference type="Pfam" id="PF00128">
    <property type="entry name" value="Alpha-amylase"/>
    <property type="match status" value="1"/>
</dbReference>
<dbReference type="CDD" id="cd11321">
    <property type="entry name" value="AmyAc_bac_euk_BE"/>
    <property type="match status" value="1"/>
</dbReference>
<dbReference type="FunFam" id="2.60.40.10:FF:000250">
    <property type="entry name" value="1,4-alpha-glucan-branching enzyme, chloroplastic/amyloplastic"/>
    <property type="match status" value="1"/>
</dbReference>
<comment type="subcellular location">
    <subcellularLocation>
        <location evidence="2">Plastid</location>
        <location evidence="2">Amyloplast</location>
    </subcellularLocation>
</comment>
<protein>
    <recommendedName>
        <fullName evidence="4">1,4-alpha-glucan branching enzyme</fullName>
        <ecNumber evidence="4">2.4.1.18</ecNumber>
    </recommendedName>
</protein>
<comment type="caution">
    <text evidence="11">The sequence shown here is derived from an EMBL/GenBank/DDBJ whole genome shotgun (WGS) entry which is preliminary data.</text>
</comment>
<dbReference type="Pfam" id="PF02806">
    <property type="entry name" value="Alpha-amylase_C"/>
    <property type="match status" value="1"/>
</dbReference>
<dbReference type="SUPFAM" id="SSF51011">
    <property type="entry name" value="Glycosyl hydrolase domain"/>
    <property type="match status" value="1"/>
</dbReference>
<dbReference type="EMBL" id="JALJOS010000002">
    <property type="protein sequence ID" value="KAK9842677.1"/>
    <property type="molecule type" value="Genomic_DNA"/>
</dbReference>
<feature type="domain" description="Glycosyl hydrolase family 13 catalytic" evidence="10">
    <location>
        <begin position="192"/>
        <end position="569"/>
    </location>
</feature>
<reference evidence="11 12" key="1">
    <citation type="journal article" date="2024" name="Nat. Commun.">
        <title>Phylogenomics reveals the evolutionary origins of lichenization in chlorophyte algae.</title>
        <authorList>
            <person name="Puginier C."/>
            <person name="Libourel C."/>
            <person name="Otte J."/>
            <person name="Skaloud P."/>
            <person name="Haon M."/>
            <person name="Grisel S."/>
            <person name="Petersen M."/>
            <person name="Berrin J.G."/>
            <person name="Delaux P.M."/>
            <person name="Dal Grande F."/>
            <person name="Keller J."/>
        </authorList>
    </citation>
    <scope>NUCLEOTIDE SEQUENCE [LARGE SCALE GENOMIC DNA]</scope>
    <source>
        <strain evidence="11 12">SAG 2145</strain>
    </source>
</reference>
<dbReference type="SUPFAM" id="SSF51445">
    <property type="entry name" value="(Trans)glycosidases"/>
    <property type="match status" value="1"/>
</dbReference>
<gene>
    <name evidence="11" type="ORF">WJX74_000550</name>
</gene>
<evidence type="ECO:0000256" key="6">
    <source>
        <dbReference type="ARBA" id="ARBA00023234"/>
    </source>
</evidence>
<evidence type="ECO:0000256" key="8">
    <source>
        <dbReference type="PIRSR" id="PIRSR000463-1"/>
    </source>
</evidence>
<dbReference type="CDD" id="cd02854">
    <property type="entry name" value="E_set_GBE_euk_N"/>
    <property type="match status" value="1"/>
</dbReference>